<dbReference type="HOGENOM" id="CLU_2589817_0_0_1"/>
<organism evidence="1">
    <name type="scientific">Fusarium oxysporum f. sp. pisi HDV247</name>
    <dbReference type="NCBI Taxonomy" id="1080344"/>
    <lineage>
        <taxon>Eukaryota</taxon>
        <taxon>Fungi</taxon>
        <taxon>Dikarya</taxon>
        <taxon>Ascomycota</taxon>
        <taxon>Pezizomycotina</taxon>
        <taxon>Sordariomycetes</taxon>
        <taxon>Hypocreomycetidae</taxon>
        <taxon>Hypocreales</taxon>
        <taxon>Nectriaceae</taxon>
        <taxon>Fusarium</taxon>
        <taxon>Fusarium oxysporum species complex</taxon>
    </lineage>
</organism>
<dbReference type="AlphaFoldDB" id="W9NWK3"/>
<accession>W9NWK3</accession>
<reference evidence="1" key="1">
    <citation type="submission" date="2011-10" db="EMBL/GenBank/DDBJ databases">
        <title>The Genome Sequence of Fusarium oxysporum HDV247.</title>
        <authorList>
            <consortium name="The Broad Institute Genome Sequencing Platform"/>
            <person name="Ma L.-J."/>
            <person name="Gale L.R."/>
            <person name="Schwartz D.C."/>
            <person name="Zhou S."/>
            <person name="Corby-Kistler H."/>
            <person name="Young S.K."/>
            <person name="Zeng Q."/>
            <person name="Gargeya S."/>
            <person name="Fitzgerald M."/>
            <person name="Haas B."/>
            <person name="Abouelleil A."/>
            <person name="Alvarado L."/>
            <person name="Arachchi H.M."/>
            <person name="Berlin A."/>
            <person name="Brown A."/>
            <person name="Chapman S.B."/>
            <person name="Chen Z."/>
            <person name="Dunbar C."/>
            <person name="Freedman E."/>
            <person name="Gearin G."/>
            <person name="Goldberg J."/>
            <person name="Griggs A."/>
            <person name="Gujja S."/>
            <person name="Heiman D."/>
            <person name="Howarth C."/>
            <person name="Larson L."/>
            <person name="Lui A."/>
            <person name="MacDonald P.J.P."/>
            <person name="Montmayeur A."/>
            <person name="Murphy C."/>
            <person name="Neiman D."/>
            <person name="Pearson M."/>
            <person name="Priest M."/>
            <person name="Roberts A."/>
            <person name="Saif S."/>
            <person name="Shea T."/>
            <person name="Shenoy N."/>
            <person name="Sisk P."/>
            <person name="Stolte C."/>
            <person name="Sykes S."/>
            <person name="Wortman J."/>
            <person name="Nusbaum C."/>
            <person name="Birren B."/>
        </authorList>
    </citation>
    <scope>NUCLEOTIDE SEQUENCE [LARGE SCALE GENOMIC DNA]</scope>
    <source>
        <strain evidence="1">HDV247</strain>
    </source>
</reference>
<reference evidence="1" key="2">
    <citation type="submission" date="2012-05" db="EMBL/GenBank/DDBJ databases">
        <title>Annotation of the Genome Sequence of Fusarium oxysporum HDV247.</title>
        <authorList>
            <consortium name="The Broad Institute Genomics Platform"/>
            <person name="Ma L.-J."/>
            <person name="Corby-Kistler H."/>
            <person name="Broz K."/>
            <person name="Gale L.R."/>
            <person name="Jonkers W."/>
            <person name="O'Donnell K."/>
            <person name="Ploetz R."/>
            <person name="Steinberg C."/>
            <person name="Schwartz D.C."/>
            <person name="VanEtten H."/>
            <person name="Zhou S."/>
            <person name="Young S.K."/>
            <person name="Zeng Q."/>
            <person name="Gargeya S."/>
            <person name="Fitzgerald M."/>
            <person name="Abouelleil A."/>
            <person name="Alvarado L."/>
            <person name="Chapman S.B."/>
            <person name="Gainer-Dewar J."/>
            <person name="Goldberg J."/>
            <person name="Griggs A."/>
            <person name="Gujja S."/>
            <person name="Hansen M."/>
            <person name="Howarth C."/>
            <person name="Imamovic A."/>
            <person name="Ireland A."/>
            <person name="Larimer J."/>
            <person name="McCowan C."/>
            <person name="Murphy C."/>
            <person name="Pearson M."/>
            <person name="Poon T.W."/>
            <person name="Priest M."/>
            <person name="Roberts A."/>
            <person name="Saif S."/>
            <person name="Shea T."/>
            <person name="Sykes S."/>
            <person name="Wortman J."/>
            <person name="Nusbaum C."/>
            <person name="Birren B."/>
        </authorList>
    </citation>
    <scope>NUCLEOTIDE SEQUENCE</scope>
    <source>
        <strain evidence="1">HDV247</strain>
    </source>
</reference>
<dbReference type="Proteomes" id="UP000030751">
    <property type="component" value="Unassembled WGS sequence"/>
</dbReference>
<dbReference type="OrthoDB" id="5332616at2759"/>
<evidence type="ECO:0000313" key="1">
    <source>
        <dbReference type="EMBL" id="EXA32140.1"/>
    </source>
</evidence>
<dbReference type="Gene3D" id="3.40.462.10">
    <property type="entry name" value="FAD-linked oxidases, C-terminal domain"/>
    <property type="match status" value="1"/>
</dbReference>
<sequence>MAGRYWLPNGGHLFFSPIAKVTGDDAMTQYNLTHNVARKLASISSVLLSSACAKCTTSYAWYSTEKMNIHAAARTSSSVH</sequence>
<gene>
    <name evidence="1" type="ORF">FOVG_16621</name>
</gene>
<dbReference type="InterPro" id="IPR016170">
    <property type="entry name" value="Cytok_DH_C_sf"/>
</dbReference>
<proteinExistence type="predicted"/>
<name>W9NWK3_FUSOX</name>
<protein>
    <submittedName>
        <fullName evidence="1">Uncharacterized protein</fullName>
    </submittedName>
</protein>
<dbReference type="EMBL" id="JH651000">
    <property type="protein sequence ID" value="EXA32140.1"/>
    <property type="molecule type" value="Genomic_DNA"/>
</dbReference>